<evidence type="ECO:0000256" key="1">
    <source>
        <dbReference type="SAM" id="MobiDB-lite"/>
    </source>
</evidence>
<evidence type="ECO:0000313" key="3">
    <source>
        <dbReference type="Proteomes" id="UP000887013"/>
    </source>
</evidence>
<proteinExistence type="predicted"/>
<feature type="region of interest" description="Disordered" evidence="1">
    <location>
        <begin position="39"/>
        <end position="61"/>
    </location>
</feature>
<protein>
    <submittedName>
        <fullName evidence="2">Uncharacterized protein</fullName>
    </submittedName>
</protein>
<sequence length="94" mass="10751">MAPKLLQLARFQPPPLHYPLRRKTQFAHGRRATVRLRPSDSRFMPYPSRTPYSASPRSDNSDTLTSLLSLIQRKIPLSQEAGTLINVKPDRVEL</sequence>
<accession>A0A8X6U8V2</accession>
<gene>
    <name evidence="2" type="ORF">NPIL_594221</name>
</gene>
<evidence type="ECO:0000313" key="2">
    <source>
        <dbReference type="EMBL" id="GFT93023.1"/>
    </source>
</evidence>
<reference evidence="2" key="1">
    <citation type="submission" date="2020-08" db="EMBL/GenBank/DDBJ databases">
        <title>Multicomponent nature underlies the extraordinary mechanical properties of spider dragline silk.</title>
        <authorList>
            <person name="Kono N."/>
            <person name="Nakamura H."/>
            <person name="Mori M."/>
            <person name="Yoshida Y."/>
            <person name="Ohtoshi R."/>
            <person name="Malay A.D."/>
            <person name="Moran D.A.P."/>
            <person name="Tomita M."/>
            <person name="Numata K."/>
            <person name="Arakawa K."/>
        </authorList>
    </citation>
    <scope>NUCLEOTIDE SEQUENCE</scope>
</reference>
<keyword evidence="3" id="KW-1185">Reference proteome</keyword>
<dbReference type="AlphaFoldDB" id="A0A8X6U8V2"/>
<comment type="caution">
    <text evidence="2">The sequence shown here is derived from an EMBL/GenBank/DDBJ whole genome shotgun (WGS) entry which is preliminary data.</text>
</comment>
<name>A0A8X6U8V2_NEPPI</name>
<dbReference type="EMBL" id="BMAW01121192">
    <property type="protein sequence ID" value="GFT93023.1"/>
    <property type="molecule type" value="Genomic_DNA"/>
</dbReference>
<dbReference type="Proteomes" id="UP000887013">
    <property type="component" value="Unassembled WGS sequence"/>
</dbReference>
<organism evidence="2 3">
    <name type="scientific">Nephila pilipes</name>
    <name type="common">Giant wood spider</name>
    <name type="synonym">Nephila maculata</name>
    <dbReference type="NCBI Taxonomy" id="299642"/>
    <lineage>
        <taxon>Eukaryota</taxon>
        <taxon>Metazoa</taxon>
        <taxon>Ecdysozoa</taxon>
        <taxon>Arthropoda</taxon>
        <taxon>Chelicerata</taxon>
        <taxon>Arachnida</taxon>
        <taxon>Araneae</taxon>
        <taxon>Araneomorphae</taxon>
        <taxon>Entelegynae</taxon>
        <taxon>Araneoidea</taxon>
        <taxon>Nephilidae</taxon>
        <taxon>Nephila</taxon>
    </lineage>
</organism>